<evidence type="ECO:0000313" key="1">
    <source>
        <dbReference type="EMBL" id="CUH44551.1"/>
    </source>
</evidence>
<dbReference type="EMBL" id="CYPS01000049">
    <property type="protein sequence ID" value="CUH44551.1"/>
    <property type="molecule type" value="Genomic_DNA"/>
</dbReference>
<dbReference type="STRING" id="81569.RUM4293_03457"/>
<protein>
    <submittedName>
        <fullName evidence="1">5-carboxymethyl-2-hydroxymuconate Delta-isomerase</fullName>
        <ecNumber evidence="1">5.3.3.10</ecNumber>
    </submittedName>
</protein>
<dbReference type="EC" id="5.3.3.10" evidence="1"/>
<dbReference type="RefSeq" id="WP_058274537.1">
    <property type="nucleotide sequence ID" value="NZ_CANLTD010000013.1"/>
</dbReference>
<reference evidence="1 3" key="2">
    <citation type="submission" date="2015-09" db="EMBL/GenBank/DDBJ databases">
        <authorList>
            <consortium name="Swine Surveillance"/>
        </authorList>
    </citation>
    <scope>NUCLEOTIDE SEQUENCE [LARGE SCALE GENOMIC DNA]</scope>
    <source>
        <strain evidence="2 3">CECT 4292</strain>
        <strain evidence="1">CECT 4293</strain>
    </source>
</reference>
<dbReference type="OrthoDB" id="9814215at2"/>
<dbReference type="GeneID" id="55494512"/>
<dbReference type="AlphaFoldDB" id="A0A0P1E8N1"/>
<organism evidence="1 4">
    <name type="scientific">Ruegeria atlantica</name>
    <dbReference type="NCBI Taxonomy" id="81569"/>
    <lineage>
        <taxon>Bacteria</taxon>
        <taxon>Pseudomonadati</taxon>
        <taxon>Pseudomonadota</taxon>
        <taxon>Alphaproteobacteria</taxon>
        <taxon>Rhodobacterales</taxon>
        <taxon>Roseobacteraceae</taxon>
        <taxon>Ruegeria</taxon>
    </lineage>
</organism>
<evidence type="ECO:0000313" key="2">
    <source>
        <dbReference type="EMBL" id="CUH49162.1"/>
    </source>
</evidence>
<evidence type="ECO:0000313" key="4">
    <source>
        <dbReference type="Proteomes" id="UP000050786"/>
    </source>
</evidence>
<dbReference type="EMBL" id="CYPU01000065">
    <property type="protein sequence ID" value="CUH49162.1"/>
    <property type="molecule type" value="Genomic_DNA"/>
</dbReference>
<keyword evidence="1" id="KW-0413">Isomerase</keyword>
<dbReference type="Pfam" id="PF02962">
    <property type="entry name" value="CHMI"/>
    <property type="match status" value="1"/>
</dbReference>
<dbReference type="InterPro" id="IPR004220">
    <property type="entry name" value="5-COMe_2-OHmuconate_Isoase"/>
</dbReference>
<evidence type="ECO:0000313" key="3">
    <source>
        <dbReference type="Proteomes" id="UP000050783"/>
    </source>
</evidence>
<keyword evidence="4" id="KW-1185">Reference proteome</keyword>
<dbReference type="Proteomes" id="UP000050786">
    <property type="component" value="Unassembled WGS sequence"/>
</dbReference>
<dbReference type="SUPFAM" id="SSF55331">
    <property type="entry name" value="Tautomerase/MIF"/>
    <property type="match status" value="1"/>
</dbReference>
<dbReference type="InterPro" id="IPR014347">
    <property type="entry name" value="Tautomerase/MIF_sf"/>
</dbReference>
<dbReference type="PANTHER" id="PTHR37950:SF1">
    <property type="entry name" value="4-HYDROXYPHENYLACETATE CATABOLISM PROTEIN"/>
    <property type="match status" value="1"/>
</dbReference>
<accession>A0A0P1E8N1</accession>
<name>A0A0P1E8N1_9RHOB</name>
<proteinExistence type="predicted"/>
<dbReference type="Gene3D" id="3.30.429.10">
    <property type="entry name" value="Macrophage Migration Inhibitory Factor"/>
    <property type="match status" value="1"/>
</dbReference>
<sequence>MPHFHVEYSGNLDDRVDIGGLCECIRDTAAGIEAFPMPGIRVRATRVDYFAIADGDPKHGFVDISIRLRAGRPDDVKKDATQRIFDAVEAYLEQAFSKHSIALSLEMRDIDPDLSPKTGTIRNHLAATKQET</sequence>
<dbReference type="PANTHER" id="PTHR37950">
    <property type="entry name" value="4-HYDROXYPHENYLACETATE CATABOLISM PROTEIN"/>
    <property type="match status" value="1"/>
</dbReference>
<gene>
    <name evidence="1" type="primary">hpcD</name>
    <name evidence="2" type="ORF">RUA4292_03357</name>
    <name evidence="1" type="ORF">RUM4293_03457</name>
</gene>
<dbReference type="CDD" id="cd00580">
    <property type="entry name" value="CHMI"/>
    <property type="match status" value="1"/>
</dbReference>
<dbReference type="Proteomes" id="UP000050783">
    <property type="component" value="Unassembled WGS sequence"/>
</dbReference>
<reference evidence="4" key="1">
    <citation type="submission" date="2015-09" db="EMBL/GenBank/DDBJ databases">
        <authorList>
            <person name="Rodrigo-Torres L."/>
            <person name="Arahal D.R."/>
        </authorList>
    </citation>
    <scope>NUCLEOTIDE SEQUENCE [LARGE SCALE GENOMIC DNA]</scope>
    <source>
        <strain evidence="4">CECT 4293</strain>
    </source>
</reference>
<dbReference type="GO" id="GO:0008704">
    <property type="term" value="F:5-carboxymethyl-2-hydroxymuconate delta-isomerase activity"/>
    <property type="evidence" value="ECO:0007669"/>
    <property type="project" value="UniProtKB-EC"/>
</dbReference>